<accession>A0ACC2NAD2</accession>
<reference evidence="1" key="1">
    <citation type="submission" date="2023-04" db="EMBL/GenBank/DDBJ databases">
        <title>A chromosome-level genome assembly of the parasitoid wasp Eretmocerus hayati.</title>
        <authorList>
            <person name="Zhong Y."/>
            <person name="Liu S."/>
            <person name="Liu Y."/>
        </authorList>
    </citation>
    <scope>NUCLEOTIDE SEQUENCE</scope>
    <source>
        <strain evidence="1">ZJU_SS_LIU_2023</strain>
    </source>
</reference>
<name>A0ACC2NAD2_9HYME</name>
<organism evidence="1 2">
    <name type="scientific">Eretmocerus hayati</name>
    <dbReference type="NCBI Taxonomy" id="131215"/>
    <lineage>
        <taxon>Eukaryota</taxon>
        <taxon>Metazoa</taxon>
        <taxon>Ecdysozoa</taxon>
        <taxon>Arthropoda</taxon>
        <taxon>Hexapoda</taxon>
        <taxon>Insecta</taxon>
        <taxon>Pterygota</taxon>
        <taxon>Neoptera</taxon>
        <taxon>Endopterygota</taxon>
        <taxon>Hymenoptera</taxon>
        <taxon>Apocrita</taxon>
        <taxon>Proctotrupomorpha</taxon>
        <taxon>Chalcidoidea</taxon>
        <taxon>Aphelinidae</taxon>
        <taxon>Aphelininae</taxon>
        <taxon>Eretmocerus</taxon>
    </lineage>
</organism>
<gene>
    <name evidence="1" type="ORF">QAD02_008964</name>
</gene>
<evidence type="ECO:0000313" key="2">
    <source>
        <dbReference type="Proteomes" id="UP001239111"/>
    </source>
</evidence>
<comment type="caution">
    <text evidence="1">The sequence shown here is derived from an EMBL/GenBank/DDBJ whole genome shotgun (WGS) entry which is preliminary data.</text>
</comment>
<proteinExistence type="predicted"/>
<evidence type="ECO:0000313" key="1">
    <source>
        <dbReference type="EMBL" id="KAJ8667302.1"/>
    </source>
</evidence>
<dbReference type="EMBL" id="CM056744">
    <property type="protein sequence ID" value="KAJ8667302.1"/>
    <property type="molecule type" value="Genomic_DNA"/>
</dbReference>
<sequence length="1751" mass="185915">MTSALPVNGFSMTGAKPPPPADQTGVVVVDKNKEWQMELLMEKLRSKASSFKTLVETAKNIRMAMLDKRFGIDSVEKSQLQKSLDTLQHSIKVTSLQSMIERLESLSRQLGLKFMTPATGMSTELFISSDMFFLEILLEPSGAVKDVKIHHEGKAEQQSCEELVACLSRGDFVDFTAQLEGLASIYQLNADKKVKCKAFSALQSLETDLGILAQLQTFMKEPFNLVHKSPVGILERRKGGHAMKLTYFVSPYDLIDQESKSCEALSLEAVISKKVGHSVTVCMEGSTAHKLPTSSIITLNRGPSGKSTPLYAPLTNANSSMLPACFVLKLATKMPMCTELIRRIQKVTDLECTDISATAPLLSMIVQHASDKQLDCQHNKELAVSLPDQQHCYFMTENRVMEGVLVGSIPFTHPGHVPQILNYLRQQALFNTLITSCVRPMSKADIENMTVFEVSALSWQCISVSLEHPFEETLATAELDLTDISAVKCKLYGSSLTNVEQTSDLAGKVLQRCLSIPLTMRTLIKTWEGRTFSLHPQNGGSNNFNNSLGTGREQNNHNGSSLPEFGNSEDIKIKQEPGTMNGTGNSMGRQQQQQQLLQTQQSQQQQSFLDAGAENSIGFPSYSGSSDTPPTPGLNPLTLTSSSTPPPSTHETSKGKKSRKRKTGEASWKSPKRKSDFETSEILLDSSSSDSTPMGTPTSKDGARTPTPTLAASGSLDLSNVDPLEILSTDRSSDYDMDNEPEVVQIVEPSSSDKKFKRRSEDKSPNLFDEGKSLVSPSVSITPISSSTSSYNSMLSTMGLERRPGIEIIPITSLAQTPLPSSITITAINNPNKPTILTDERSKDRKSSKSRSLVEDVKSKLEKKRKRKRDSSPMGPPEKLPLKQDPLSKPVSVSIRPSSESPPSSTSRPSSPATTLTRKFSPSPTHNKSLVLVGKSSPTSTSGLKQSSSSSSGAGSTSSKNIPSPRHSPVYSSPKHMSSGSMTSNISPKHGTSSPKHGNSGKPSMSTLKSASSSPSGKTESTSKTKLSSPSSSSSVPSSSSTSEDSKDKDRKSSIFSGSSPKSKSVTPKSKTIDQDQQSSTSTTSGNVTPTGSTTPPADASKSLASQQQARNRKGSLSAVIDKLKNAQHCSDDLPAAGSNLGSSSPISSTSSSQPAKSGPDAKNPTEYMVKPSSDGMKLTINKTRTKDSKGGSTKVPSVVLSGPPSGIGASAGSSSSGGTSGTKTTYTGLKPGVVAGPASRKSQAQTPPKVRSNSPLTSSASGSASSAKANLSGSGQKISGSGMKSSSSSNLLSSSGLTNKGSSSKSSSFSSRDKARFKPGDKSFSSKESENEKAFKLLAAHASSMGGLPNIPGMPPKLVVEGLMKQLDTNFQIPKLSARANADSTDKRSSDKVDSGSKSSDNRSTTPSTIGAKTDETFGNASSTLNSDMPTNLSMQLDDNSSSKSELSGGRSFVNLVGDAGSKDSVDLGKAPYGMSGDSASSMESLNLAKGSDKYKSPEDKDLQKHPSFQRLSQADKKLVESITSSASVTLTPLPPPSTQSSGSSTPQEAAEMLLDFSTPRESVGGGGVIPSSVSPISSFPASPSVSVHIVKSPAPSPRVNPLSPHSASPCITDDELMDEALVELARRGYYNGTKFHRIIRDFMIQGGDPTGTGKGGTSIYGDCFDDEFHDDLKHTGAGILSMANSGPDSNGSQFFITLAPTQWLDGKHAIFGRIYSGMAIVKRIGLVETDKNDRPIDDVKIVKGSIKAM</sequence>
<dbReference type="Proteomes" id="UP001239111">
    <property type="component" value="Chromosome 4"/>
</dbReference>
<protein>
    <submittedName>
        <fullName evidence="1">Uncharacterized protein</fullName>
    </submittedName>
</protein>
<keyword evidence="2" id="KW-1185">Reference proteome</keyword>